<dbReference type="InterPro" id="IPR004811">
    <property type="entry name" value="RelA/Spo_fam"/>
</dbReference>
<dbReference type="SUPFAM" id="SSF81271">
    <property type="entry name" value="TGS-like"/>
    <property type="match status" value="1"/>
</dbReference>
<dbReference type="CDD" id="cd00077">
    <property type="entry name" value="HDc"/>
    <property type="match status" value="1"/>
</dbReference>
<dbReference type="PROSITE" id="PS51831">
    <property type="entry name" value="HD"/>
    <property type="match status" value="1"/>
</dbReference>
<dbReference type="Gene3D" id="3.30.70.260">
    <property type="match status" value="1"/>
</dbReference>
<reference evidence="7 8" key="1">
    <citation type="submission" date="2018-10" db="EMBL/GenBank/DDBJ databases">
        <title>Draft genome of Cortibacter populi DSM10536.</title>
        <authorList>
            <person name="Bernier A.-M."/>
            <person name="Bernard K."/>
        </authorList>
    </citation>
    <scope>NUCLEOTIDE SEQUENCE [LARGE SCALE GENOMIC DNA]</scope>
    <source>
        <strain evidence="7 8">DSM 105136</strain>
    </source>
</reference>
<dbReference type="InterPro" id="IPR003607">
    <property type="entry name" value="HD/PDEase_dom"/>
</dbReference>
<dbReference type="GO" id="GO:0008893">
    <property type="term" value="F:guanosine-3',5'-bis(diphosphate) 3'-diphosphatase activity"/>
    <property type="evidence" value="ECO:0007669"/>
    <property type="project" value="TreeGrafter"/>
</dbReference>
<dbReference type="Gene3D" id="3.30.460.10">
    <property type="entry name" value="Beta Polymerase, domain 2"/>
    <property type="match status" value="1"/>
</dbReference>
<evidence type="ECO:0000256" key="3">
    <source>
        <dbReference type="SAM" id="MobiDB-lite"/>
    </source>
</evidence>
<dbReference type="CDD" id="cd01668">
    <property type="entry name" value="TGS_RSH"/>
    <property type="match status" value="1"/>
</dbReference>
<dbReference type="FunFam" id="1.10.3210.10:FF:000001">
    <property type="entry name" value="GTP pyrophosphokinase RelA"/>
    <property type="match status" value="1"/>
</dbReference>
<dbReference type="SUPFAM" id="SSF109604">
    <property type="entry name" value="HD-domain/PDEase-like"/>
    <property type="match status" value="1"/>
</dbReference>
<comment type="function">
    <text evidence="1">In eubacteria ppGpp (guanosine 3'-diphosphate 5'-diphosphate) is a mediator of the stringent response that coordinates a variety of cellular activities in response to changes in nutritional abundance.</text>
</comment>
<dbReference type="InterPro" id="IPR004095">
    <property type="entry name" value="TGS"/>
</dbReference>
<dbReference type="Pfam" id="PF13291">
    <property type="entry name" value="ACT_4"/>
    <property type="match status" value="1"/>
</dbReference>
<evidence type="ECO:0000256" key="1">
    <source>
        <dbReference type="RuleBase" id="RU003847"/>
    </source>
</evidence>
<dbReference type="SMART" id="SM00954">
    <property type="entry name" value="RelA_SpoT"/>
    <property type="match status" value="1"/>
</dbReference>
<dbReference type="InterPro" id="IPR012675">
    <property type="entry name" value="Beta-grasp_dom_sf"/>
</dbReference>
<organism evidence="7 8">
    <name type="scientific">Corticibacter populi</name>
    <dbReference type="NCBI Taxonomy" id="1550736"/>
    <lineage>
        <taxon>Bacteria</taxon>
        <taxon>Pseudomonadati</taxon>
        <taxon>Pseudomonadota</taxon>
        <taxon>Betaproteobacteria</taxon>
        <taxon>Burkholderiales</taxon>
        <taxon>Comamonadaceae</taxon>
        <taxon>Corticibacter</taxon>
    </lineage>
</organism>
<dbReference type="InterPro" id="IPR007685">
    <property type="entry name" value="RelA_SpoT"/>
</dbReference>
<evidence type="ECO:0000313" key="8">
    <source>
        <dbReference type="Proteomes" id="UP000278006"/>
    </source>
</evidence>
<dbReference type="GO" id="GO:0015969">
    <property type="term" value="P:guanosine tetraphosphate metabolic process"/>
    <property type="evidence" value="ECO:0007669"/>
    <property type="project" value="InterPro"/>
</dbReference>
<dbReference type="AlphaFoldDB" id="A0A3M6QZC8"/>
<evidence type="ECO:0000259" key="5">
    <source>
        <dbReference type="PROSITE" id="PS51831"/>
    </source>
</evidence>
<dbReference type="GO" id="GO:0005886">
    <property type="term" value="C:plasma membrane"/>
    <property type="evidence" value="ECO:0007669"/>
    <property type="project" value="TreeGrafter"/>
</dbReference>
<name>A0A3M6QZC8_9BURK</name>
<feature type="region of interest" description="Disordered" evidence="3">
    <location>
        <begin position="1"/>
        <end position="27"/>
    </location>
</feature>
<keyword evidence="8" id="KW-1185">Reference proteome</keyword>
<evidence type="ECO:0000313" key="7">
    <source>
        <dbReference type="EMBL" id="RMX08305.1"/>
    </source>
</evidence>
<dbReference type="OrthoDB" id="9805041at2"/>
<dbReference type="Gene3D" id="3.10.20.30">
    <property type="match status" value="1"/>
</dbReference>
<dbReference type="PANTHER" id="PTHR21262">
    <property type="entry name" value="GUANOSINE-3',5'-BIS DIPHOSPHATE 3'-PYROPHOSPHOHYDROLASE"/>
    <property type="match status" value="1"/>
</dbReference>
<feature type="domain" description="TGS" evidence="6">
    <location>
        <begin position="421"/>
        <end position="482"/>
    </location>
</feature>
<comment type="similarity">
    <text evidence="1">Belongs to the relA/spoT family.</text>
</comment>
<protein>
    <submittedName>
        <fullName evidence="7">Bifunctional (P)ppGpp synthetase/guanosine-3',5'-bis(Diphosphate) 3'-pyrophosphohydrolase</fullName>
    </submittedName>
</protein>
<dbReference type="Gene3D" id="1.10.3210.10">
    <property type="entry name" value="Hypothetical protein af1432"/>
    <property type="match status" value="1"/>
</dbReference>
<feature type="coiled-coil region" evidence="2">
    <location>
        <begin position="720"/>
        <end position="754"/>
    </location>
</feature>
<comment type="caution">
    <text evidence="7">The sequence shown here is derived from an EMBL/GenBank/DDBJ whole genome shotgun (WGS) entry which is preliminary data.</text>
</comment>
<dbReference type="NCBIfam" id="TIGR00691">
    <property type="entry name" value="spoT_relA"/>
    <property type="match status" value="1"/>
</dbReference>
<sequence>MGMTPESHVVSEPPPGSAASPDDRAAQTAEHAVMVQRAFDQFFRALAYLKEADRERVAAAYAFARRAHEGQYRNSGEPYITHPIAVAELCAHWHLDAPALIAALMHDAMEDCGVNKQDIAKDFGADVAELVDGLTKLEKLQFHSREENQAQSFRKMLLAMAKDVRVILIKLADRTHNMRTLSSAPRSKWSRISRETLEIYVPIADRLGLNATFRELQELAFSHLYPWRYETLSKAVARVKGRRRTMSERIQAEVGRAFSTFQMKVQLIEREQSLYKIYRQMIDKQLSFAKVSDIFGLQIICEKVIDCYTGIGVLHQTYRPAPGTFKDFIANPKPNGYQSLHTDMVGPSGVDVQAEIRTEIMHVVAETGIAAHWLYQSGGLDGMLADNLNGRWLKSLLEIENDTDDASEFLNDVKVDLHPDTSVYVFTPKNQILTLPKGSTVVDFAYAIHSNVGDHIAAAQVNGVPVSLRTVLKNSDTVEILTAEDARPHPGWLEFVKTGRARSKIRSQLKNADQRETVELGERLLIQALRVAGYGDIPADSTLAETIWTHLAVLHHGSTREQILQDIGHGRLIAGELVAQLGQLLQQAGLKPDALVLSRQRLTGGSQPAAVLAVGGADSAPVRYGHCCRPVPGDAITGYLVSGRGLEVHRSECLVAQKRYGKNPSIMLPVEWAEEPVSEFETTILLHLRNAKGALAEASVVIAQSEVNILRIDMPEEGRLETIEIRMNVLVRNLEHLEALLKNLRRARAVLRASRFMAEAAS</sequence>
<keyword evidence="7" id="KW-0378">Hydrolase</keyword>
<dbReference type="InterPro" id="IPR033655">
    <property type="entry name" value="TGS_RelA/SpoT"/>
</dbReference>
<dbReference type="FunFam" id="3.10.20.30:FF:000002">
    <property type="entry name" value="GTP pyrophosphokinase (RelA/SpoT)"/>
    <property type="match status" value="1"/>
</dbReference>
<dbReference type="PROSITE" id="PS51880">
    <property type="entry name" value="TGS"/>
    <property type="match status" value="1"/>
</dbReference>
<dbReference type="Proteomes" id="UP000278006">
    <property type="component" value="Unassembled WGS sequence"/>
</dbReference>
<dbReference type="InterPro" id="IPR045600">
    <property type="entry name" value="RelA/SpoT_AH_RIS"/>
</dbReference>
<proteinExistence type="inferred from homology"/>
<dbReference type="CDD" id="cd05399">
    <property type="entry name" value="NT_Rel-Spo_like"/>
    <property type="match status" value="1"/>
</dbReference>
<dbReference type="GO" id="GO:0042594">
    <property type="term" value="P:response to starvation"/>
    <property type="evidence" value="ECO:0007669"/>
    <property type="project" value="TreeGrafter"/>
</dbReference>
<dbReference type="PROSITE" id="PS51671">
    <property type="entry name" value="ACT"/>
    <property type="match status" value="1"/>
</dbReference>
<gene>
    <name evidence="7" type="ORF">D8I35_04175</name>
</gene>
<evidence type="ECO:0000259" key="6">
    <source>
        <dbReference type="PROSITE" id="PS51880"/>
    </source>
</evidence>
<dbReference type="InterPro" id="IPR012676">
    <property type="entry name" value="TGS-like"/>
</dbReference>
<feature type="domain" description="ACT" evidence="4">
    <location>
        <begin position="683"/>
        <end position="758"/>
    </location>
</feature>
<dbReference type="InterPro" id="IPR006674">
    <property type="entry name" value="HD_domain"/>
</dbReference>
<dbReference type="InterPro" id="IPR002912">
    <property type="entry name" value="ACT_dom"/>
</dbReference>
<dbReference type="GO" id="GO:0008728">
    <property type="term" value="F:GTP diphosphokinase activity"/>
    <property type="evidence" value="ECO:0007669"/>
    <property type="project" value="TreeGrafter"/>
</dbReference>
<evidence type="ECO:0000259" key="4">
    <source>
        <dbReference type="PROSITE" id="PS51671"/>
    </source>
</evidence>
<dbReference type="Pfam" id="PF13328">
    <property type="entry name" value="HD_4"/>
    <property type="match status" value="1"/>
</dbReference>
<feature type="domain" description="HD" evidence="5">
    <location>
        <begin position="79"/>
        <end position="178"/>
    </location>
</feature>
<evidence type="ECO:0000256" key="2">
    <source>
        <dbReference type="SAM" id="Coils"/>
    </source>
</evidence>
<dbReference type="EMBL" id="RDQO01000001">
    <property type="protein sequence ID" value="RMX08305.1"/>
    <property type="molecule type" value="Genomic_DNA"/>
</dbReference>
<dbReference type="InterPro" id="IPR043519">
    <property type="entry name" value="NT_sf"/>
</dbReference>
<dbReference type="Pfam" id="PF19296">
    <property type="entry name" value="RelA_AH_RIS"/>
    <property type="match status" value="1"/>
</dbReference>
<dbReference type="SUPFAM" id="SSF81301">
    <property type="entry name" value="Nucleotidyltransferase"/>
    <property type="match status" value="1"/>
</dbReference>
<dbReference type="Pfam" id="PF04607">
    <property type="entry name" value="RelA_SpoT"/>
    <property type="match status" value="1"/>
</dbReference>
<dbReference type="PANTHER" id="PTHR21262:SF36">
    <property type="entry name" value="BIFUNCTIONAL (P)PPGPP SYNTHASE_HYDROLASE SPOT"/>
    <property type="match status" value="1"/>
</dbReference>
<accession>A0A3M6QZC8</accession>
<keyword evidence="2" id="KW-0175">Coiled coil</keyword>
<dbReference type="Pfam" id="PF02824">
    <property type="entry name" value="TGS"/>
    <property type="match status" value="1"/>
</dbReference>
<dbReference type="SMART" id="SM00471">
    <property type="entry name" value="HDc"/>
    <property type="match status" value="1"/>
</dbReference>